<proteinExistence type="predicted"/>
<comment type="caution">
    <text evidence="1">The sequence shown here is derived from an EMBL/GenBank/DDBJ whole genome shotgun (WGS) entry which is preliminary data.</text>
</comment>
<protein>
    <submittedName>
        <fullName evidence="1">Uncharacterized protein family UPF0250</fullName>
    </submittedName>
</protein>
<dbReference type="InterPro" id="IPR027471">
    <property type="entry name" value="YbeD-like_sf"/>
</dbReference>
<dbReference type="PANTHER" id="PTHR34782:SF8">
    <property type="entry name" value="YBED-LIKE DOMAIN SUPERFAMILY PROTEIN"/>
    <property type="match status" value="1"/>
</dbReference>
<evidence type="ECO:0000313" key="2">
    <source>
        <dbReference type="Proteomes" id="UP000243975"/>
    </source>
</evidence>
<dbReference type="Pfam" id="PF04359">
    <property type="entry name" value="DUF493"/>
    <property type="match status" value="1"/>
</dbReference>
<dbReference type="OMA" id="TCACRIA"/>
<sequence length="197" mass="21608">MGSPTLWPTSPNFTSFSLPSLSPNLHNSSTCACRIAARVPDFRFGRRSHHQLNCSYHQNSSSMENEQKPPQEAVLKAISGLYLLKLTTKYDSEVSKAEGRVGQTTNMVLGGTITGDSTTQWLGLNEMLNIYPAPRGFTAIGSGGDDFVQSMGQVKQKLSSGGKYVSVNIGPVQIASSKQVQAVYHAMRRDVRMRYFL</sequence>
<dbReference type="Gene3D" id="3.30.70.260">
    <property type="match status" value="1"/>
</dbReference>
<dbReference type="SUPFAM" id="SSF117991">
    <property type="entry name" value="YbeD/HP0495-like"/>
    <property type="match status" value="1"/>
</dbReference>
<accession>A0A103XRR6</accession>
<dbReference type="InterPro" id="IPR007454">
    <property type="entry name" value="UPF0250_YbeD-like"/>
</dbReference>
<reference evidence="1 2" key="1">
    <citation type="journal article" date="2016" name="Sci. Rep.">
        <title>The genome sequence of the outbreeding globe artichoke constructed de novo incorporating a phase-aware low-pass sequencing strategy of F1 progeny.</title>
        <authorList>
            <person name="Scaglione D."/>
            <person name="Reyes-Chin-Wo S."/>
            <person name="Acquadro A."/>
            <person name="Froenicke L."/>
            <person name="Portis E."/>
            <person name="Beitel C."/>
            <person name="Tirone M."/>
            <person name="Mauro R."/>
            <person name="Lo Monaco A."/>
            <person name="Mauromicale G."/>
            <person name="Faccioli P."/>
            <person name="Cattivelli L."/>
            <person name="Rieseberg L."/>
            <person name="Michelmore R."/>
            <person name="Lanteri S."/>
        </authorList>
    </citation>
    <scope>NUCLEOTIDE SEQUENCE [LARGE SCALE GENOMIC DNA]</scope>
    <source>
        <strain evidence="1">2C</strain>
    </source>
</reference>
<name>A0A103XRR6_CYNCS</name>
<evidence type="ECO:0000313" key="1">
    <source>
        <dbReference type="EMBL" id="KVH95678.1"/>
    </source>
</evidence>
<dbReference type="Proteomes" id="UP000243975">
    <property type="component" value="Unassembled WGS sequence"/>
</dbReference>
<dbReference type="Gramene" id="KVH95678">
    <property type="protein sequence ID" value="KVH95678"/>
    <property type="gene ID" value="Ccrd_002231"/>
</dbReference>
<dbReference type="AlphaFoldDB" id="A0A103XRR6"/>
<dbReference type="PANTHER" id="PTHR34782">
    <property type="entry name" value="PHOSPHORIBOSYLFORMYLGLYCINAMIDINE SYNTHASE"/>
    <property type="match status" value="1"/>
</dbReference>
<organism evidence="1 2">
    <name type="scientific">Cynara cardunculus var. scolymus</name>
    <name type="common">Globe artichoke</name>
    <name type="synonym">Cynara scolymus</name>
    <dbReference type="NCBI Taxonomy" id="59895"/>
    <lineage>
        <taxon>Eukaryota</taxon>
        <taxon>Viridiplantae</taxon>
        <taxon>Streptophyta</taxon>
        <taxon>Embryophyta</taxon>
        <taxon>Tracheophyta</taxon>
        <taxon>Spermatophyta</taxon>
        <taxon>Magnoliopsida</taxon>
        <taxon>eudicotyledons</taxon>
        <taxon>Gunneridae</taxon>
        <taxon>Pentapetalae</taxon>
        <taxon>asterids</taxon>
        <taxon>campanulids</taxon>
        <taxon>Asterales</taxon>
        <taxon>Asteraceae</taxon>
        <taxon>Carduoideae</taxon>
        <taxon>Cardueae</taxon>
        <taxon>Carduinae</taxon>
        <taxon>Cynara</taxon>
    </lineage>
</organism>
<keyword evidence="2" id="KW-1185">Reference proteome</keyword>
<gene>
    <name evidence="1" type="ORF">Ccrd_002231</name>
</gene>
<dbReference type="EMBL" id="LEKV01004379">
    <property type="protein sequence ID" value="KVH95678.1"/>
    <property type="molecule type" value="Genomic_DNA"/>
</dbReference>